<feature type="transmembrane region" description="Helical" evidence="6">
    <location>
        <begin position="200"/>
        <end position="220"/>
    </location>
</feature>
<comment type="subcellular location">
    <subcellularLocation>
        <location evidence="1">Membrane</location>
        <topology evidence="1">Multi-pass membrane protein</topology>
    </subcellularLocation>
</comment>
<feature type="compositionally biased region" description="Basic and acidic residues" evidence="5">
    <location>
        <begin position="1"/>
        <end position="10"/>
    </location>
</feature>
<evidence type="ECO:0000256" key="1">
    <source>
        <dbReference type="ARBA" id="ARBA00004141"/>
    </source>
</evidence>
<feature type="transmembrane region" description="Helical" evidence="6">
    <location>
        <begin position="109"/>
        <end position="127"/>
    </location>
</feature>
<feature type="transmembrane region" description="Helical" evidence="6">
    <location>
        <begin position="385"/>
        <end position="404"/>
    </location>
</feature>
<protein>
    <recommendedName>
        <fullName evidence="7">O-antigen ligase-related domain-containing protein</fullName>
    </recommendedName>
</protein>
<evidence type="ECO:0000256" key="4">
    <source>
        <dbReference type="ARBA" id="ARBA00023136"/>
    </source>
</evidence>
<evidence type="ECO:0000259" key="7">
    <source>
        <dbReference type="Pfam" id="PF04932"/>
    </source>
</evidence>
<feature type="transmembrane region" description="Helical" evidence="6">
    <location>
        <begin position="338"/>
        <end position="364"/>
    </location>
</feature>
<evidence type="ECO:0000313" key="9">
    <source>
        <dbReference type="Proteomes" id="UP000244729"/>
    </source>
</evidence>
<dbReference type="Pfam" id="PF04932">
    <property type="entry name" value="Wzy_C"/>
    <property type="match status" value="1"/>
</dbReference>
<evidence type="ECO:0000256" key="5">
    <source>
        <dbReference type="SAM" id="MobiDB-lite"/>
    </source>
</evidence>
<keyword evidence="9" id="KW-1185">Reference proteome</keyword>
<dbReference type="KEGG" id="agm:DCE93_12075"/>
<accession>A0A2S0WY66</accession>
<feature type="region of interest" description="Disordered" evidence="5">
    <location>
        <begin position="1"/>
        <end position="54"/>
    </location>
</feature>
<feature type="compositionally biased region" description="Low complexity" evidence="5">
    <location>
        <begin position="19"/>
        <end position="34"/>
    </location>
</feature>
<feature type="transmembrane region" description="Helical" evidence="6">
    <location>
        <begin position="481"/>
        <end position="506"/>
    </location>
</feature>
<dbReference type="InterPro" id="IPR051533">
    <property type="entry name" value="WaaL-like"/>
</dbReference>
<proteinExistence type="predicted"/>
<sequence>MRRVPLERRRGPGPPTTPTSPTGPTTPTATTTPPCSKGGRHRPPRHGRAEADMVAPEAPWRPVRALEHQGIIAWRGVDAVTLLTVYLVLLMAVPSAIRITALGELGRPSLVWGVVLFGWWVISRLQAQALDVAPVSQPIRFAFVALLVIALVSFAAAMLRGQPADQISPATTAVIRLLSWAGVLFTAMDGIRTMNDLKRMLRRIGIAAGLLAGLGVAQAVSGQSFIDFFGSIPGLSGIEGGDGSVAERGGFARSSGTALHPLEYATALNAALPFVIAAGISHGFRFERGKGSVIWWVPVALIAISALLGVSRSAIIGLAVASLLMIPAFPRRARGWVIGGGATLVVAVIVAVPGLFSLTSSLFVGAANDPSTQSRTGGLERAPEFVAASPFYGAGFGTFLPRYYIFDNQWVLIAVELGILGVLAFAAVIFTAIWSAMVARRQSGQADVRLIGHALAASVFTVALLFAFFDGLAFPMAGGLLFLIIGLCGSVRTIGAADAALGSALVPAANRRLS</sequence>
<gene>
    <name evidence="8" type="ORF">DCE93_12075</name>
</gene>
<dbReference type="PANTHER" id="PTHR37422:SF13">
    <property type="entry name" value="LIPOPOLYSACCHARIDE BIOSYNTHESIS PROTEIN PA4999-RELATED"/>
    <property type="match status" value="1"/>
</dbReference>
<keyword evidence="2 6" id="KW-0812">Transmembrane</keyword>
<dbReference type="OrthoDB" id="5243524at2"/>
<dbReference type="PANTHER" id="PTHR37422">
    <property type="entry name" value="TEICHURONIC ACID BIOSYNTHESIS PROTEIN TUAE"/>
    <property type="match status" value="1"/>
</dbReference>
<feature type="domain" description="O-antigen ligase-related" evidence="7">
    <location>
        <begin position="299"/>
        <end position="426"/>
    </location>
</feature>
<feature type="transmembrane region" description="Helical" evidence="6">
    <location>
        <begin position="167"/>
        <end position="188"/>
    </location>
</feature>
<feature type="transmembrane region" description="Helical" evidence="6">
    <location>
        <begin position="450"/>
        <end position="469"/>
    </location>
</feature>
<feature type="transmembrane region" description="Helical" evidence="6">
    <location>
        <begin position="293"/>
        <end position="326"/>
    </location>
</feature>
<reference evidence="8 9" key="1">
    <citation type="submission" date="2018-04" db="EMBL/GenBank/DDBJ databases">
        <authorList>
            <person name="Li J."/>
        </authorList>
    </citation>
    <scope>NUCLEOTIDE SEQUENCE [LARGE SCALE GENOMIC DNA]</scope>
    <source>
        <strain evidence="9">30A</strain>
    </source>
</reference>
<dbReference type="AlphaFoldDB" id="A0A2S0WY66"/>
<evidence type="ECO:0000256" key="6">
    <source>
        <dbReference type="SAM" id="Phobius"/>
    </source>
</evidence>
<dbReference type="EMBL" id="CP028913">
    <property type="protein sequence ID" value="AWB96295.1"/>
    <property type="molecule type" value="Genomic_DNA"/>
</dbReference>
<evidence type="ECO:0000256" key="3">
    <source>
        <dbReference type="ARBA" id="ARBA00022989"/>
    </source>
</evidence>
<feature type="transmembrane region" description="Helical" evidence="6">
    <location>
        <begin position="79"/>
        <end position="97"/>
    </location>
</feature>
<feature type="transmembrane region" description="Helical" evidence="6">
    <location>
        <begin position="410"/>
        <end position="438"/>
    </location>
</feature>
<dbReference type="GO" id="GO:0016020">
    <property type="term" value="C:membrane"/>
    <property type="evidence" value="ECO:0007669"/>
    <property type="project" value="UniProtKB-SubCell"/>
</dbReference>
<organism evidence="8 9">
    <name type="scientific">Agromyces badenianii</name>
    <dbReference type="NCBI Taxonomy" id="2080742"/>
    <lineage>
        <taxon>Bacteria</taxon>
        <taxon>Bacillati</taxon>
        <taxon>Actinomycetota</taxon>
        <taxon>Actinomycetes</taxon>
        <taxon>Micrococcales</taxon>
        <taxon>Microbacteriaceae</taxon>
        <taxon>Agromyces</taxon>
    </lineage>
</organism>
<keyword evidence="3 6" id="KW-1133">Transmembrane helix</keyword>
<evidence type="ECO:0000313" key="8">
    <source>
        <dbReference type="EMBL" id="AWB96295.1"/>
    </source>
</evidence>
<dbReference type="InterPro" id="IPR007016">
    <property type="entry name" value="O-antigen_ligase-rel_domated"/>
</dbReference>
<feature type="transmembrane region" description="Helical" evidence="6">
    <location>
        <begin position="139"/>
        <end position="161"/>
    </location>
</feature>
<keyword evidence="4 6" id="KW-0472">Membrane</keyword>
<evidence type="ECO:0000256" key="2">
    <source>
        <dbReference type="ARBA" id="ARBA00022692"/>
    </source>
</evidence>
<name>A0A2S0WY66_9MICO</name>
<dbReference type="Proteomes" id="UP000244729">
    <property type="component" value="Chromosome"/>
</dbReference>
<feature type="transmembrane region" description="Helical" evidence="6">
    <location>
        <begin position="264"/>
        <end position="281"/>
    </location>
</feature>